<dbReference type="Proteomes" id="UP001419268">
    <property type="component" value="Unassembled WGS sequence"/>
</dbReference>
<accession>A0AAP0EXH5</accession>
<evidence type="ECO:0000313" key="3">
    <source>
        <dbReference type="Proteomes" id="UP001419268"/>
    </source>
</evidence>
<comment type="caution">
    <text evidence="2">The sequence shown here is derived from an EMBL/GenBank/DDBJ whole genome shotgun (WGS) entry which is preliminary data.</text>
</comment>
<dbReference type="EMBL" id="JBBNAG010000010">
    <property type="protein sequence ID" value="KAK9101149.1"/>
    <property type="molecule type" value="Genomic_DNA"/>
</dbReference>
<evidence type="ECO:0000313" key="2">
    <source>
        <dbReference type="EMBL" id="KAK9101149.1"/>
    </source>
</evidence>
<gene>
    <name evidence="2" type="ORF">Scep_024579</name>
</gene>
<feature type="region of interest" description="Disordered" evidence="1">
    <location>
        <begin position="77"/>
        <end position="98"/>
    </location>
</feature>
<dbReference type="InterPro" id="IPR021920">
    <property type="entry name" value="DUF3531"/>
</dbReference>
<reference evidence="2 3" key="1">
    <citation type="submission" date="2024-01" db="EMBL/GenBank/DDBJ databases">
        <title>Genome assemblies of Stephania.</title>
        <authorList>
            <person name="Yang L."/>
        </authorList>
    </citation>
    <scope>NUCLEOTIDE SEQUENCE [LARGE SCALE GENOMIC DNA]</scope>
    <source>
        <strain evidence="2">JXDWG</strain>
        <tissue evidence="2">Leaf</tissue>
    </source>
</reference>
<proteinExistence type="predicted"/>
<dbReference type="AlphaFoldDB" id="A0AAP0EXH5"/>
<keyword evidence="3" id="KW-1185">Reference proteome</keyword>
<protein>
    <submittedName>
        <fullName evidence="2">Uncharacterized protein</fullName>
    </submittedName>
</protein>
<name>A0AAP0EXH5_9MAGN</name>
<feature type="compositionally biased region" description="Polar residues" evidence="1">
    <location>
        <begin position="81"/>
        <end position="98"/>
    </location>
</feature>
<evidence type="ECO:0000256" key="1">
    <source>
        <dbReference type="SAM" id="MobiDB-lite"/>
    </source>
</evidence>
<dbReference type="Pfam" id="PF12049">
    <property type="entry name" value="DUF3531"/>
    <property type="match status" value="1"/>
</dbReference>
<sequence>MNTTVMYNVAYMQTIRSWHIIGRLGGCNSMNMQILEFQQRESVIPGKSETSGRVAEEEPGILVLGADGSVGRDGSLGMSVGTCTNGRSSTSDTRIYGE</sequence>
<organism evidence="2 3">
    <name type="scientific">Stephania cephalantha</name>
    <dbReference type="NCBI Taxonomy" id="152367"/>
    <lineage>
        <taxon>Eukaryota</taxon>
        <taxon>Viridiplantae</taxon>
        <taxon>Streptophyta</taxon>
        <taxon>Embryophyta</taxon>
        <taxon>Tracheophyta</taxon>
        <taxon>Spermatophyta</taxon>
        <taxon>Magnoliopsida</taxon>
        <taxon>Ranunculales</taxon>
        <taxon>Menispermaceae</taxon>
        <taxon>Menispermoideae</taxon>
        <taxon>Cissampelideae</taxon>
        <taxon>Stephania</taxon>
    </lineage>
</organism>